<evidence type="ECO:0000259" key="4">
    <source>
        <dbReference type="Pfam" id="PF00582"/>
    </source>
</evidence>
<accession>A0A1A8TAK5</accession>
<sequence>MLPEVNTILYACDLEGQTQSALGHVMNLALAHQAKVVVMHVLEPLGAQATNMITNYLPEETTKAMREEAVKNINEKMRVLLSDYINDNKEALSALAHPPETKIAQGIPYEAIIHVAEKVEADIIVMNSRNHSRFGQMIIGSTANKVIHHSNIPVLVVPIKAHK</sequence>
<evidence type="ECO:0000256" key="1">
    <source>
        <dbReference type="ARBA" id="ARBA00008791"/>
    </source>
</evidence>
<evidence type="ECO:0000313" key="6">
    <source>
        <dbReference type="Proteomes" id="UP000092544"/>
    </source>
</evidence>
<evidence type="ECO:0000256" key="3">
    <source>
        <dbReference type="ARBA" id="ARBA00022840"/>
    </source>
</evidence>
<dbReference type="EMBL" id="FLOB01000002">
    <property type="protein sequence ID" value="SBS28757.1"/>
    <property type="molecule type" value="Genomic_DNA"/>
</dbReference>
<dbReference type="Gene3D" id="3.40.50.620">
    <property type="entry name" value="HUPs"/>
    <property type="match status" value="1"/>
</dbReference>
<organism evidence="5 6">
    <name type="scientific">Marinomonas spartinae</name>
    <dbReference type="NCBI Taxonomy" id="1792290"/>
    <lineage>
        <taxon>Bacteria</taxon>
        <taxon>Pseudomonadati</taxon>
        <taxon>Pseudomonadota</taxon>
        <taxon>Gammaproteobacteria</taxon>
        <taxon>Oceanospirillales</taxon>
        <taxon>Oceanospirillaceae</taxon>
        <taxon>Marinomonas</taxon>
    </lineage>
</organism>
<gene>
    <name evidence="5" type="primary">nhaX</name>
    <name evidence="5" type="ORF">MSP8886_01303</name>
</gene>
<comment type="similarity">
    <text evidence="1">Belongs to the universal stress protein A family.</text>
</comment>
<dbReference type="CDD" id="cd00293">
    <property type="entry name" value="USP-like"/>
    <property type="match status" value="1"/>
</dbReference>
<keyword evidence="3" id="KW-0067">ATP-binding</keyword>
<dbReference type="RefSeq" id="WP_067013891.1">
    <property type="nucleotide sequence ID" value="NZ_FLOB01000002.1"/>
</dbReference>
<evidence type="ECO:0000313" key="5">
    <source>
        <dbReference type="EMBL" id="SBS28757.1"/>
    </source>
</evidence>
<dbReference type="AlphaFoldDB" id="A0A1A8TAK5"/>
<name>A0A1A8TAK5_9GAMM</name>
<dbReference type="InterPro" id="IPR006016">
    <property type="entry name" value="UspA"/>
</dbReference>
<dbReference type="PRINTS" id="PR01438">
    <property type="entry name" value="UNVRSLSTRESS"/>
</dbReference>
<dbReference type="PANTHER" id="PTHR46268:SF27">
    <property type="entry name" value="UNIVERSAL STRESS PROTEIN RV2623"/>
    <property type="match status" value="1"/>
</dbReference>
<proteinExistence type="inferred from homology"/>
<evidence type="ECO:0000256" key="2">
    <source>
        <dbReference type="ARBA" id="ARBA00022741"/>
    </source>
</evidence>
<dbReference type="SUPFAM" id="SSF52402">
    <property type="entry name" value="Adenine nucleotide alpha hydrolases-like"/>
    <property type="match status" value="1"/>
</dbReference>
<dbReference type="OrthoDB" id="5877096at2"/>
<dbReference type="Pfam" id="PF00582">
    <property type="entry name" value="Usp"/>
    <property type="match status" value="1"/>
</dbReference>
<dbReference type="InterPro" id="IPR014729">
    <property type="entry name" value="Rossmann-like_a/b/a_fold"/>
</dbReference>
<feature type="domain" description="UspA" evidence="4">
    <location>
        <begin position="6"/>
        <end position="158"/>
    </location>
</feature>
<dbReference type="InterPro" id="IPR006015">
    <property type="entry name" value="Universal_stress_UspA"/>
</dbReference>
<keyword evidence="6" id="KW-1185">Reference proteome</keyword>
<dbReference type="PANTHER" id="PTHR46268">
    <property type="entry name" value="STRESS RESPONSE PROTEIN NHAX"/>
    <property type="match status" value="1"/>
</dbReference>
<dbReference type="GO" id="GO:0005524">
    <property type="term" value="F:ATP binding"/>
    <property type="evidence" value="ECO:0007669"/>
    <property type="project" value="UniProtKB-KW"/>
</dbReference>
<dbReference type="Proteomes" id="UP000092544">
    <property type="component" value="Unassembled WGS sequence"/>
</dbReference>
<protein>
    <submittedName>
        <fullName evidence="5">Stress response protein NhaX</fullName>
    </submittedName>
</protein>
<keyword evidence="2" id="KW-0547">Nucleotide-binding</keyword>
<reference evidence="5 6" key="1">
    <citation type="submission" date="2016-06" db="EMBL/GenBank/DDBJ databases">
        <authorList>
            <person name="Kjaerup R.B."/>
            <person name="Dalgaard T.S."/>
            <person name="Juul-Madsen H.R."/>
        </authorList>
    </citation>
    <scope>NUCLEOTIDE SEQUENCE [LARGE SCALE GENOMIC DNA]</scope>
    <source>
        <strain evidence="5 6">CECT 8886</strain>
    </source>
</reference>
<dbReference type="STRING" id="1792290.MSP8886_01303"/>